<dbReference type="InterPro" id="IPR044862">
    <property type="entry name" value="Pro_4_hyd_alph_FE2OG_OXY"/>
</dbReference>
<dbReference type="VEuPathDB" id="FungiDB:BTJ68_05211"/>
<feature type="compositionally biased region" description="Acidic residues" evidence="1">
    <location>
        <begin position="544"/>
        <end position="575"/>
    </location>
</feature>
<dbReference type="OrthoDB" id="27483at2759"/>
<dbReference type="Proteomes" id="UP000271337">
    <property type="component" value="Unassembled WGS sequence"/>
</dbReference>
<sequence>MPASASASTTTPTEHDYLEGFEEALKKESRKATFTCAGRLPINLNPNLTPSGDLTPRTNLKVHEQTLTTKPIRIRWGPNGAGKTLTLPIQTPEDDGLLQDLIATCHPATFGRAGQDILDPSYRRAGALGPADFMTDFCPYETGILDIVTQLLLPPIVGDLETQAPISEEGKDSGLTGEEDRKLHAALKTQKCRRVGWSSSSSLGQLHPSQLGPLFEELDVPFGDEDEAERLEDALDPERTGCVFEADVFAVAAERLIANRDAMSQVMEDPPFHSQTKRMLCRGLRAELYKLNVYSGPDGVFKPHVDTPRSASQIGSLVVCLPVGFEGGELAVRHLGQEIVHDWGGKNNTHNNTPAAGATTTTRHPQQPSTAPPPAINWSAFYSDCFHEVRPVHTGHRLTLTYNLYLSRGTGFLNTPPLLPRRLLPHALPLVPYLHHALANPGFKPKGGYLAFWLQHRYPHTQPVGCEFVVEMLKGADLGVLGAVRAVGLRCSVERVELFPGGRGVLDGGVWGRLQGSEELRGRRDYGQEGIPSSSSSSLRPFEIGDDPLNEEEYGEPAEDDFNVPFPEDSDDDDVDGCHPIVADVVTRLRRQRKERLTWIGREGRPEGEVSGVYLA</sequence>
<feature type="domain" description="Fe2OG dioxygenase" evidence="2">
    <location>
        <begin position="285"/>
        <end position="406"/>
    </location>
</feature>
<name>A0A3M6XMR5_HORWE</name>
<dbReference type="Gene3D" id="2.60.120.620">
    <property type="entry name" value="q2cbj1_9rhob like domain"/>
    <property type="match status" value="1"/>
</dbReference>
<dbReference type="PANTHER" id="PTHR33099">
    <property type="entry name" value="FE2OG DIOXYGENASE DOMAIN-CONTAINING PROTEIN"/>
    <property type="match status" value="1"/>
</dbReference>
<dbReference type="InterPro" id="IPR005123">
    <property type="entry name" value="Oxoglu/Fe-dep_dioxygenase_dom"/>
</dbReference>
<dbReference type="PROSITE" id="PS51471">
    <property type="entry name" value="FE2OG_OXY"/>
    <property type="match status" value="1"/>
</dbReference>
<proteinExistence type="predicted"/>
<gene>
    <name evidence="3" type="ORF">D0867_14786</name>
</gene>
<evidence type="ECO:0000313" key="3">
    <source>
        <dbReference type="EMBL" id="RMX91898.1"/>
    </source>
</evidence>
<dbReference type="AlphaFoldDB" id="A0A3M6XMR5"/>
<feature type="compositionally biased region" description="Low complexity" evidence="1">
    <location>
        <begin position="347"/>
        <end position="362"/>
    </location>
</feature>
<feature type="region of interest" description="Disordered" evidence="1">
    <location>
        <begin position="522"/>
        <end position="578"/>
    </location>
</feature>
<evidence type="ECO:0000313" key="4">
    <source>
        <dbReference type="Proteomes" id="UP000271337"/>
    </source>
</evidence>
<dbReference type="VEuPathDB" id="FungiDB:BTJ68_11821"/>
<evidence type="ECO:0000256" key="1">
    <source>
        <dbReference type="SAM" id="MobiDB-lite"/>
    </source>
</evidence>
<dbReference type="PANTHER" id="PTHR33099:SF7">
    <property type="entry name" value="MYND-TYPE DOMAIN-CONTAINING PROTEIN"/>
    <property type="match status" value="1"/>
</dbReference>
<protein>
    <recommendedName>
        <fullName evidence="2">Fe2OG dioxygenase domain-containing protein</fullName>
    </recommendedName>
</protein>
<comment type="caution">
    <text evidence="3">The sequence shown here is derived from an EMBL/GenBank/DDBJ whole genome shotgun (WGS) entry which is preliminary data.</text>
</comment>
<dbReference type="Pfam" id="PF13640">
    <property type="entry name" value="2OG-FeII_Oxy_3"/>
    <property type="match status" value="1"/>
</dbReference>
<feature type="non-terminal residue" evidence="3">
    <location>
        <position position="616"/>
    </location>
</feature>
<organism evidence="3 4">
    <name type="scientific">Hortaea werneckii</name>
    <name type="common">Black yeast</name>
    <name type="synonym">Cladosporium werneckii</name>
    <dbReference type="NCBI Taxonomy" id="91943"/>
    <lineage>
        <taxon>Eukaryota</taxon>
        <taxon>Fungi</taxon>
        <taxon>Dikarya</taxon>
        <taxon>Ascomycota</taxon>
        <taxon>Pezizomycotina</taxon>
        <taxon>Dothideomycetes</taxon>
        <taxon>Dothideomycetidae</taxon>
        <taxon>Mycosphaerellales</taxon>
        <taxon>Teratosphaeriaceae</taxon>
        <taxon>Hortaea</taxon>
    </lineage>
</organism>
<feature type="region of interest" description="Disordered" evidence="1">
    <location>
        <begin position="343"/>
        <end position="373"/>
    </location>
</feature>
<dbReference type="EMBL" id="QWIL01002884">
    <property type="protein sequence ID" value="RMX91898.1"/>
    <property type="molecule type" value="Genomic_DNA"/>
</dbReference>
<evidence type="ECO:0000259" key="2">
    <source>
        <dbReference type="PROSITE" id="PS51471"/>
    </source>
</evidence>
<accession>A0A3M6XMR5</accession>
<reference evidence="3 4" key="1">
    <citation type="journal article" date="2018" name="BMC Genomics">
        <title>Genomic evidence for intraspecific hybridization in a clonal and extremely halotolerant yeast.</title>
        <authorList>
            <person name="Gostincar C."/>
            <person name="Stajich J.E."/>
            <person name="Zupancic J."/>
            <person name="Zalar P."/>
            <person name="Gunde-Cimerman N."/>
        </authorList>
    </citation>
    <scope>NUCLEOTIDE SEQUENCE [LARGE SCALE GENOMIC DNA]</scope>
    <source>
        <strain evidence="3 4">EXF-6669</strain>
    </source>
</reference>